<sequence>MTTEERTANSDIDDVSSDGSIGSDDDDFYYESHFEYDRRTSMDQCTREYSLATDGGTPHRYCSMVNRRDLVHLNEENLRLVSENDPGSTELVLRREDWIEGAGRVIGETHILRDLEIYYDRVRDSYHNPLNIDEPWMEELCSGLSRNRSIELLRLRMNWTESKMDIFRTIAPLFDNNDKFRYLEIYRTEPLTIKSLSVMLSECKSCHLEHICLTKAAIPEAEAAFFIKSLNNLHSLLDLRFEQIYLGKTGTEALVNLLNNPASKLQELHLNDIRFGNDKSEDGVICLRNALAINTSLRNLSLFFGNGDTSLEVWQGIVECLTNPNAKLEELALKSNSIADAGMICLGDALADNQTLKILDMLKFESDSITSDGWQGLSNCLKNPKSALEELYIRYCTIDVEGIETMINALDGNTRLKKLTITSAHGIYIDEEMWELLDTILCDTTSIDRIFSSNHTLEFIKIASDYEDILYAEYIGVLLNANNNEDKSEVARQKILKYYFSGGCTNIHFFTRMTESVLVHAMEWMGRNNLGYSLMNSVVRCFPHLFDARSGPQFDEAGRKRKR</sequence>
<dbReference type="PANTHER" id="PTHR47679">
    <property type="entry name" value="PROTEIN TORNADO 1"/>
    <property type="match status" value="1"/>
</dbReference>
<dbReference type="Gene3D" id="3.80.10.10">
    <property type="entry name" value="Ribonuclease Inhibitor"/>
    <property type="match status" value="1"/>
</dbReference>
<gene>
    <name evidence="2" type="ORF">ACHAWU_001691</name>
</gene>
<organism evidence="2 3">
    <name type="scientific">Discostella pseudostelligera</name>
    <dbReference type="NCBI Taxonomy" id="259834"/>
    <lineage>
        <taxon>Eukaryota</taxon>
        <taxon>Sar</taxon>
        <taxon>Stramenopiles</taxon>
        <taxon>Ochrophyta</taxon>
        <taxon>Bacillariophyta</taxon>
        <taxon>Coscinodiscophyceae</taxon>
        <taxon>Thalassiosirophycidae</taxon>
        <taxon>Stephanodiscales</taxon>
        <taxon>Stephanodiscaceae</taxon>
        <taxon>Discostella</taxon>
    </lineage>
</organism>
<dbReference type="Proteomes" id="UP001530293">
    <property type="component" value="Unassembled WGS sequence"/>
</dbReference>
<evidence type="ECO:0000256" key="1">
    <source>
        <dbReference type="SAM" id="MobiDB-lite"/>
    </source>
</evidence>
<dbReference type="PANTHER" id="PTHR47679:SF2">
    <property type="entry name" value="C-TERMINAL OF ROC (COR) DOMAIN-CONTAINING PROTEIN"/>
    <property type="match status" value="1"/>
</dbReference>
<accession>A0ABD3MBM9</accession>
<dbReference type="SUPFAM" id="SSF52047">
    <property type="entry name" value="RNI-like"/>
    <property type="match status" value="1"/>
</dbReference>
<comment type="caution">
    <text evidence="2">The sequence shown here is derived from an EMBL/GenBank/DDBJ whole genome shotgun (WGS) entry which is preliminary data.</text>
</comment>
<keyword evidence="3" id="KW-1185">Reference proteome</keyword>
<evidence type="ECO:0000313" key="3">
    <source>
        <dbReference type="Proteomes" id="UP001530293"/>
    </source>
</evidence>
<name>A0ABD3MBM9_9STRA</name>
<protein>
    <submittedName>
        <fullName evidence="2">Uncharacterized protein</fullName>
    </submittedName>
</protein>
<reference evidence="2 3" key="1">
    <citation type="submission" date="2024-10" db="EMBL/GenBank/DDBJ databases">
        <title>Updated reference genomes for cyclostephanoid diatoms.</title>
        <authorList>
            <person name="Roberts W.R."/>
            <person name="Alverson A.J."/>
        </authorList>
    </citation>
    <scope>NUCLEOTIDE SEQUENCE [LARGE SCALE GENOMIC DNA]</scope>
    <source>
        <strain evidence="2 3">AJA232-27</strain>
    </source>
</reference>
<proteinExistence type="predicted"/>
<dbReference type="InterPro" id="IPR032675">
    <property type="entry name" value="LRR_dom_sf"/>
</dbReference>
<feature type="region of interest" description="Disordered" evidence="1">
    <location>
        <begin position="1"/>
        <end position="26"/>
    </location>
</feature>
<evidence type="ECO:0000313" key="2">
    <source>
        <dbReference type="EMBL" id="KAL3760181.1"/>
    </source>
</evidence>
<dbReference type="AlphaFoldDB" id="A0ABD3MBM9"/>
<dbReference type="SMART" id="SM00368">
    <property type="entry name" value="LRR_RI"/>
    <property type="match status" value="2"/>
</dbReference>
<dbReference type="EMBL" id="JALLBG020000190">
    <property type="protein sequence ID" value="KAL3760181.1"/>
    <property type="molecule type" value="Genomic_DNA"/>
</dbReference>